<dbReference type="PROSITE" id="PS50164">
    <property type="entry name" value="GIY_YIG"/>
    <property type="match status" value="1"/>
</dbReference>
<evidence type="ECO:0000259" key="2">
    <source>
        <dbReference type="PROSITE" id="PS50164"/>
    </source>
</evidence>
<keyword evidence="4" id="KW-1185">Reference proteome</keyword>
<reference evidence="3" key="1">
    <citation type="submission" date="2020-03" db="EMBL/GenBank/DDBJ databases">
        <title>Psychroflexus Maritimus sp. nov., isolate from marine sediment.</title>
        <authorList>
            <person name="Zhong Y.-L."/>
        </authorList>
    </citation>
    <scope>NUCLEOTIDE SEQUENCE</scope>
    <source>
        <strain evidence="3">C1</strain>
    </source>
</reference>
<accession>A0A967AGX2</accession>
<comment type="similarity">
    <text evidence="1">Belongs to the UPF0213 family.</text>
</comment>
<evidence type="ECO:0000256" key="1">
    <source>
        <dbReference type="ARBA" id="ARBA00007435"/>
    </source>
</evidence>
<dbReference type="InterPro" id="IPR050190">
    <property type="entry name" value="UPF0213_domain"/>
</dbReference>
<dbReference type="Proteomes" id="UP000643701">
    <property type="component" value="Unassembled WGS sequence"/>
</dbReference>
<protein>
    <submittedName>
        <fullName evidence="3">GIY-YIG nuclease family protein</fullName>
    </submittedName>
</protein>
<organism evidence="3 4">
    <name type="scientific">Psychroflexus maritimus</name>
    <dbReference type="NCBI Taxonomy" id="2714865"/>
    <lineage>
        <taxon>Bacteria</taxon>
        <taxon>Pseudomonadati</taxon>
        <taxon>Bacteroidota</taxon>
        <taxon>Flavobacteriia</taxon>
        <taxon>Flavobacteriales</taxon>
        <taxon>Flavobacteriaceae</taxon>
        <taxon>Psychroflexus</taxon>
    </lineage>
</organism>
<dbReference type="InterPro" id="IPR035901">
    <property type="entry name" value="GIY-YIG_endonuc_sf"/>
</dbReference>
<dbReference type="Gene3D" id="3.40.1440.10">
    <property type="entry name" value="GIY-YIG endonuclease"/>
    <property type="match status" value="1"/>
</dbReference>
<gene>
    <name evidence="3" type="ORF">G7034_08390</name>
</gene>
<dbReference type="EMBL" id="JAANAS010000061">
    <property type="protein sequence ID" value="NGZ90271.1"/>
    <property type="molecule type" value="Genomic_DNA"/>
</dbReference>
<proteinExistence type="inferred from homology"/>
<evidence type="ECO:0000313" key="4">
    <source>
        <dbReference type="Proteomes" id="UP000643701"/>
    </source>
</evidence>
<comment type="caution">
    <text evidence="3">The sequence shown here is derived from an EMBL/GenBank/DDBJ whole genome shotgun (WGS) entry which is preliminary data.</text>
</comment>
<evidence type="ECO:0000313" key="3">
    <source>
        <dbReference type="EMBL" id="NGZ90271.1"/>
    </source>
</evidence>
<feature type="domain" description="GIY-YIG" evidence="2">
    <location>
        <begin position="1"/>
        <end position="75"/>
    </location>
</feature>
<dbReference type="AlphaFoldDB" id="A0A967AGX2"/>
<dbReference type="PANTHER" id="PTHR34477:SF1">
    <property type="entry name" value="UPF0213 PROTEIN YHBQ"/>
    <property type="match status" value="1"/>
</dbReference>
<name>A0A967AGX2_9FLAO</name>
<dbReference type="InterPro" id="IPR000305">
    <property type="entry name" value="GIY-YIG_endonuc"/>
</dbReference>
<dbReference type="SUPFAM" id="SSF82771">
    <property type="entry name" value="GIY-YIG endonuclease"/>
    <property type="match status" value="1"/>
</dbReference>
<dbReference type="CDD" id="cd10449">
    <property type="entry name" value="GIY-YIG_SLX1_like"/>
    <property type="match status" value="1"/>
</dbReference>
<sequence length="84" mass="10117">MYYVYVLRSEVDNNFYVGYSSNLENRLIQHEKGLVNSTKNRRPLELVYYEGCLNQQDATHREKYLKTSWGKRYIKSRLKNYLTG</sequence>
<dbReference type="PANTHER" id="PTHR34477">
    <property type="entry name" value="UPF0213 PROTEIN YHBQ"/>
    <property type="match status" value="1"/>
</dbReference>
<dbReference type="RefSeq" id="WP_166400628.1">
    <property type="nucleotide sequence ID" value="NZ_JAANAS010000061.1"/>
</dbReference>
<dbReference type="Pfam" id="PF01541">
    <property type="entry name" value="GIY-YIG"/>
    <property type="match status" value="1"/>
</dbReference>